<dbReference type="InterPro" id="IPR036291">
    <property type="entry name" value="NAD(P)-bd_dom_sf"/>
</dbReference>
<organism evidence="3">
    <name type="scientific">Phaeomonas parva</name>
    <dbReference type="NCBI Taxonomy" id="124430"/>
    <lineage>
        <taxon>Eukaryota</taxon>
        <taxon>Sar</taxon>
        <taxon>Stramenopiles</taxon>
        <taxon>Ochrophyta</taxon>
        <taxon>Pinguiophyceae</taxon>
        <taxon>Pinguiochrysidales</taxon>
        <taxon>Pinguiochrysidaceae</taxon>
        <taxon>Phaeomonas</taxon>
    </lineage>
</organism>
<sequence>MIRAGLLLALAGSAAALSTSAVAPKKVLLIGGTRFSGAYLWKELHDRGHEVTLYNRGKTKIVPVPGETPRDFEARVKGTRYLVGDRKNANELMEKVGSHSFDVCYDMNGREAADTEPLVAALGKGSPMLEHFVYMSSAGVYLKSEKMPHVEGDEVDYSSRHKGKLATEEMLAARGMPWTSIRPTYIYGAQNYNPLEQYFFERIHANRPVCVPGYGGHLTGLGHVKDLAVAMANVIGKPAAVGKVYNVQDDVAISFDGLVKACAAAAGKDPESVEIVHYDPKEFNFGNKKAFPLRPQHFWTDIEAARKDLDWEPTFDTVKGLKDAYENDFCIKVNEGSLPGDFECDDMILAAAGKAAPKAAAAAAPAAAAVAAAAPAEPVDPALAAQLSKLIDIVFE</sequence>
<dbReference type="GO" id="GO:0005996">
    <property type="term" value="P:monosaccharide metabolic process"/>
    <property type="evidence" value="ECO:0007669"/>
    <property type="project" value="TreeGrafter"/>
</dbReference>
<dbReference type="EMBL" id="HBGJ01018741">
    <property type="protein sequence ID" value="CAD9253656.1"/>
    <property type="molecule type" value="Transcribed_RNA"/>
</dbReference>
<evidence type="ECO:0000259" key="2">
    <source>
        <dbReference type="Pfam" id="PF01370"/>
    </source>
</evidence>
<dbReference type="InterPro" id="IPR001509">
    <property type="entry name" value="Epimerase_deHydtase"/>
</dbReference>
<reference evidence="3" key="1">
    <citation type="submission" date="2021-01" db="EMBL/GenBank/DDBJ databases">
        <authorList>
            <person name="Corre E."/>
            <person name="Pelletier E."/>
            <person name="Niang G."/>
            <person name="Scheremetjew M."/>
            <person name="Finn R."/>
            <person name="Kale V."/>
            <person name="Holt S."/>
            <person name="Cochrane G."/>
            <person name="Meng A."/>
            <person name="Brown T."/>
            <person name="Cohen L."/>
        </authorList>
    </citation>
    <scope>NUCLEOTIDE SEQUENCE</scope>
    <source>
        <strain evidence="3">CCMP2877</strain>
    </source>
</reference>
<dbReference type="Gene3D" id="3.40.50.720">
    <property type="entry name" value="NAD(P)-binding Rossmann-like Domain"/>
    <property type="match status" value="1"/>
</dbReference>
<dbReference type="PANTHER" id="PTHR43725">
    <property type="entry name" value="UDP-GLUCOSE 4-EPIMERASE"/>
    <property type="match status" value="1"/>
</dbReference>
<dbReference type="Pfam" id="PF01370">
    <property type="entry name" value="Epimerase"/>
    <property type="match status" value="1"/>
</dbReference>
<keyword evidence="1" id="KW-0732">Signal</keyword>
<evidence type="ECO:0000313" key="3">
    <source>
        <dbReference type="EMBL" id="CAD9253656.1"/>
    </source>
</evidence>
<feature type="chain" id="PRO_5031209648" description="NAD-dependent epimerase/dehydratase domain-containing protein" evidence="1">
    <location>
        <begin position="17"/>
        <end position="396"/>
    </location>
</feature>
<dbReference type="SUPFAM" id="SSF51735">
    <property type="entry name" value="NAD(P)-binding Rossmann-fold domains"/>
    <property type="match status" value="1"/>
</dbReference>
<name>A0A7S1U117_9STRA</name>
<feature type="domain" description="NAD-dependent epimerase/dehydratase" evidence="2">
    <location>
        <begin position="27"/>
        <end position="247"/>
    </location>
</feature>
<accession>A0A7S1U117</accession>
<evidence type="ECO:0000256" key="1">
    <source>
        <dbReference type="SAM" id="SignalP"/>
    </source>
</evidence>
<proteinExistence type="predicted"/>
<dbReference type="GO" id="GO:0003978">
    <property type="term" value="F:UDP-glucose 4-epimerase activity"/>
    <property type="evidence" value="ECO:0007669"/>
    <property type="project" value="TreeGrafter"/>
</dbReference>
<dbReference type="AlphaFoldDB" id="A0A7S1U117"/>
<gene>
    <name evidence="3" type="ORF">PPAR1163_LOCUS12023</name>
</gene>
<feature type="signal peptide" evidence="1">
    <location>
        <begin position="1"/>
        <end position="16"/>
    </location>
</feature>
<protein>
    <recommendedName>
        <fullName evidence="2">NAD-dependent epimerase/dehydratase domain-containing protein</fullName>
    </recommendedName>
</protein>
<dbReference type="PANTHER" id="PTHR43725:SF8">
    <property type="entry name" value="CHLOROPLAST STEM-LOOP BINDING PROTEIN OF 41 KDA B, CHLOROPLASTIC"/>
    <property type="match status" value="1"/>
</dbReference>
<dbReference type="GO" id="GO:0005829">
    <property type="term" value="C:cytosol"/>
    <property type="evidence" value="ECO:0007669"/>
    <property type="project" value="TreeGrafter"/>
</dbReference>